<dbReference type="Proteomes" id="UP000009320">
    <property type="component" value="Unassembled WGS sequence"/>
</dbReference>
<proteinExistence type="predicted"/>
<dbReference type="AlphaFoldDB" id="I7L5W0"/>
<dbReference type="STRING" id="1423758.FC41_GL001482"/>
<evidence type="ECO:0000313" key="2">
    <source>
        <dbReference type="Proteomes" id="UP000009320"/>
    </source>
</evidence>
<keyword evidence="2" id="KW-1185">Reference proteome</keyword>
<organism evidence="1 2">
    <name type="scientific">Lactobacillus hominis DSM 23910 = CRBIP 24.179</name>
    <dbReference type="NCBI Taxonomy" id="1423758"/>
    <lineage>
        <taxon>Bacteria</taxon>
        <taxon>Bacillati</taxon>
        <taxon>Bacillota</taxon>
        <taxon>Bacilli</taxon>
        <taxon>Lactobacillales</taxon>
        <taxon>Lactobacillaceae</taxon>
        <taxon>Lactobacillus</taxon>
    </lineage>
</organism>
<dbReference type="PATRIC" id="fig|1423758.3.peg.1499"/>
<comment type="caution">
    <text evidence="1">The sequence shown here is derived from an EMBL/GenBank/DDBJ whole genome shotgun (WGS) entry which is preliminary data.</text>
</comment>
<gene>
    <name evidence="1" type="ORF">BN55_09585</name>
</gene>
<accession>I7L5W0</accession>
<dbReference type="RefSeq" id="WP_008470484.1">
    <property type="nucleotide sequence ID" value="NZ_AYZP01000033.1"/>
</dbReference>
<reference evidence="1 2" key="1">
    <citation type="submission" date="2012-06" db="EMBL/GenBank/DDBJ databases">
        <title>Draft Genome Sequence of Lactobacillus hominis Strain CRBIP 24.179T, isolated from human intestine.</title>
        <authorList>
            <person name="Cousin S."/>
            <person name="Ma L."/>
            <person name="Bizet C."/>
            <person name="Loux V."/>
            <person name="Bouchier C."/>
            <person name="Clermont D."/>
            <person name="Creno S."/>
        </authorList>
    </citation>
    <scope>NUCLEOTIDE SEQUENCE [LARGE SCALE GENOMIC DNA]</scope>
    <source>
        <strain evidence="2">CRBIP 24.179T</strain>
    </source>
</reference>
<dbReference type="GeneID" id="82846887"/>
<protein>
    <submittedName>
        <fullName evidence="1">Uncharacterized protein</fullName>
    </submittedName>
</protein>
<name>I7L5W0_9LACO</name>
<dbReference type="EMBL" id="CAKE01000004">
    <property type="protein sequence ID" value="CCI81647.1"/>
    <property type="molecule type" value="Genomic_DNA"/>
</dbReference>
<evidence type="ECO:0000313" key="1">
    <source>
        <dbReference type="EMBL" id="CCI81647.1"/>
    </source>
</evidence>
<sequence>MIIDNSIKKIMAGSDNIEKVFNRDGVLWQAHYDHTTTLIFKGNSGTLDIDKLPPEYTRSVQGQTMRSYQDGQILFALMWCPYDDQHQFYTGDPNYNNSNVPGHLSDYVSQAPRTYSTDTGNLFGSLQTSIIDNGKKLQFTYTNTGFYSPYQSMPVKYVKISFNNPYI</sequence>